<dbReference type="Proteomes" id="UP000612899">
    <property type="component" value="Unassembled WGS sequence"/>
</dbReference>
<evidence type="ECO:0000313" key="3">
    <source>
        <dbReference type="Proteomes" id="UP000612899"/>
    </source>
</evidence>
<gene>
    <name evidence="2" type="ORF">Rhe02_81450</name>
</gene>
<organism evidence="2 3">
    <name type="scientific">Rhizocola hellebori</name>
    <dbReference type="NCBI Taxonomy" id="1392758"/>
    <lineage>
        <taxon>Bacteria</taxon>
        <taxon>Bacillati</taxon>
        <taxon>Actinomycetota</taxon>
        <taxon>Actinomycetes</taxon>
        <taxon>Micromonosporales</taxon>
        <taxon>Micromonosporaceae</taxon>
        <taxon>Rhizocola</taxon>
    </lineage>
</organism>
<dbReference type="EMBL" id="BONY01000083">
    <property type="protein sequence ID" value="GIH10078.1"/>
    <property type="molecule type" value="Genomic_DNA"/>
</dbReference>
<dbReference type="AlphaFoldDB" id="A0A8J3VLE8"/>
<sequence>MFADEGYWSHVICMPCVDKDQVDEFIDLLMHPWDTAAPPSHHLPCRLVCSRFAGRPREMPACANRFTRTLYGGWPRPLPWPRGHPRLLFVRTGTRRTGTTPVRAAPGSVAHLRPRHRANPPRSDNAVTTT</sequence>
<feature type="compositionally biased region" description="Low complexity" evidence="1">
    <location>
        <begin position="93"/>
        <end position="106"/>
    </location>
</feature>
<comment type="caution">
    <text evidence="2">The sequence shown here is derived from an EMBL/GenBank/DDBJ whole genome shotgun (WGS) entry which is preliminary data.</text>
</comment>
<protein>
    <submittedName>
        <fullName evidence="2">Uncharacterized protein</fullName>
    </submittedName>
</protein>
<reference evidence="2" key="1">
    <citation type="submission" date="2021-01" db="EMBL/GenBank/DDBJ databases">
        <title>Whole genome shotgun sequence of Rhizocola hellebori NBRC 109834.</title>
        <authorList>
            <person name="Komaki H."/>
            <person name="Tamura T."/>
        </authorList>
    </citation>
    <scope>NUCLEOTIDE SEQUENCE</scope>
    <source>
        <strain evidence="2">NBRC 109834</strain>
    </source>
</reference>
<accession>A0A8J3VLE8</accession>
<keyword evidence="3" id="KW-1185">Reference proteome</keyword>
<evidence type="ECO:0000313" key="2">
    <source>
        <dbReference type="EMBL" id="GIH10078.1"/>
    </source>
</evidence>
<evidence type="ECO:0000256" key="1">
    <source>
        <dbReference type="SAM" id="MobiDB-lite"/>
    </source>
</evidence>
<name>A0A8J3VLE8_9ACTN</name>
<feature type="region of interest" description="Disordered" evidence="1">
    <location>
        <begin position="93"/>
        <end position="130"/>
    </location>
</feature>
<proteinExistence type="predicted"/>